<dbReference type="PANTHER" id="PTHR10457">
    <property type="entry name" value="MEVALONATE KINASE/GALACTOKINASE"/>
    <property type="match status" value="1"/>
</dbReference>
<reference evidence="8" key="1">
    <citation type="submission" date="2020-10" db="EMBL/GenBank/DDBJ databases">
        <authorList>
            <person name="Gilroy R."/>
        </authorList>
    </citation>
    <scope>NUCLEOTIDE SEQUENCE</scope>
    <source>
        <strain evidence="8">USAMLcec3-3695</strain>
    </source>
</reference>
<dbReference type="GO" id="GO:0005829">
    <property type="term" value="C:cytosol"/>
    <property type="evidence" value="ECO:0007669"/>
    <property type="project" value="TreeGrafter"/>
</dbReference>
<reference evidence="8" key="2">
    <citation type="journal article" date="2021" name="PeerJ">
        <title>Extensive microbial diversity within the chicken gut microbiome revealed by metagenomics and culture.</title>
        <authorList>
            <person name="Gilroy R."/>
            <person name="Ravi A."/>
            <person name="Getino M."/>
            <person name="Pursley I."/>
            <person name="Horton D.L."/>
            <person name="Alikhan N.F."/>
            <person name="Baker D."/>
            <person name="Gharbi K."/>
            <person name="Hall N."/>
            <person name="Watson M."/>
            <person name="Adriaenssens E.M."/>
            <person name="Foster-Nyarko E."/>
            <person name="Jarju S."/>
            <person name="Secka A."/>
            <person name="Antonio M."/>
            <person name="Oren A."/>
            <person name="Chaudhuri R.R."/>
            <person name="La Ragione R."/>
            <person name="Hildebrand F."/>
            <person name="Pallen M.J."/>
        </authorList>
    </citation>
    <scope>NUCLEOTIDE SEQUENCE</scope>
    <source>
        <strain evidence="8">USAMLcec3-3695</strain>
    </source>
</reference>
<dbReference type="InterPro" id="IPR036554">
    <property type="entry name" value="GHMP_kinase_C_sf"/>
</dbReference>
<dbReference type="InterPro" id="IPR019539">
    <property type="entry name" value="GalKase_N"/>
</dbReference>
<comment type="similarity">
    <text evidence="1">Belongs to the GHMP kinase family. GalK subfamily.</text>
</comment>
<gene>
    <name evidence="8" type="ORF">IAA61_03120</name>
</gene>
<dbReference type="AlphaFoldDB" id="A0A9D1MAB4"/>
<dbReference type="Proteomes" id="UP000824109">
    <property type="component" value="Unassembled WGS sequence"/>
</dbReference>
<dbReference type="PROSITE" id="PS00627">
    <property type="entry name" value="GHMP_KINASES_ATP"/>
    <property type="match status" value="1"/>
</dbReference>
<dbReference type="GO" id="GO:0005524">
    <property type="term" value="F:ATP binding"/>
    <property type="evidence" value="ECO:0007669"/>
    <property type="project" value="UniProtKB-KW"/>
</dbReference>
<name>A0A9D1MAB4_9FIRM</name>
<evidence type="ECO:0000256" key="4">
    <source>
        <dbReference type="ARBA" id="ARBA00022777"/>
    </source>
</evidence>
<dbReference type="InterPro" id="IPR020568">
    <property type="entry name" value="Ribosomal_Su5_D2-typ_SF"/>
</dbReference>
<evidence type="ECO:0000259" key="7">
    <source>
        <dbReference type="Pfam" id="PF10509"/>
    </source>
</evidence>
<comment type="caution">
    <text evidence="8">The sequence shown here is derived from an EMBL/GenBank/DDBJ whole genome shotgun (WGS) entry which is preliminary data.</text>
</comment>
<dbReference type="SUPFAM" id="SSF54211">
    <property type="entry name" value="Ribosomal protein S5 domain 2-like"/>
    <property type="match status" value="1"/>
</dbReference>
<evidence type="ECO:0000256" key="3">
    <source>
        <dbReference type="ARBA" id="ARBA00022741"/>
    </source>
</evidence>
<dbReference type="SUPFAM" id="SSF55060">
    <property type="entry name" value="GHMP Kinase, C-terminal domain"/>
    <property type="match status" value="1"/>
</dbReference>
<dbReference type="Pfam" id="PF10509">
    <property type="entry name" value="GalKase_gal_bdg"/>
    <property type="match status" value="1"/>
</dbReference>
<feature type="domain" description="Galactokinase N-terminal" evidence="7">
    <location>
        <begin position="44"/>
        <end position="91"/>
    </location>
</feature>
<keyword evidence="4" id="KW-0418">Kinase</keyword>
<dbReference type="Gene3D" id="3.30.70.890">
    <property type="entry name" value="GHMP kinase, C-terminal domain"/>
    <property type="match status" value="1"/>
</dbReference>
<evidence type="ECO:0000313" key="9">
    <source>
        <dbReference type="Proteomes" id="UP000824109"/>
    </source>
</evidence>
<organism evidence="8 9">
    <name type="scientific">Candidatus Ornithomonoglobus merdipullorum</name>
    <dbReference type="NCBI Taxonomy" id="2840895"/>
    <lineage>
        <taxon>Bacteria</taxon>
        <taxon>Bacillati</taxon>
        <taxon>Bacillota</taxon>
        <taxon>Clostridia</taxon>
        <taxon>Candidatus Ornithomonoglobus</taxon>
    </lineage>
</organism>
<dbReference type="GO" id="GO:0004335">
    <property type="term" value="F:galactokinase activity"/>
    <property type="evidence" value="ECO:0007669"/>
    <property type="project" value="InterPro"/>
</dbReference>
<dbReference type="PIRSF" id="PIRSF000530">
    <property type="entry name" value="Galactokinase"/>
    <property type="match status" value="1"/>
</dbReference>
<dbReference type="InterPro" id="IPR014721">
    <property type="entry name" value="Ribsml_uS5_D2-typ_fold_subgr"/>
</dbReference>
<dbReference type="InterPro" id="IPR006206">
    <property type="entry name" value="Mevalonate/galactokinase"/>
</dbReference>
<dbReference type="PRINTS" id="PR00473">
    <property type="entry name" value="GALCTOKINASE"/>
</dbReference>
<dbReference type="EMBL" id="DVNB01000031">
    <property type="protein sequence ID" value="HIU56788.1"/>
    <property type="molecule type" value="Genomic_DNA"/>
</dbReference>
<dbReference type="Pfam" id="PF00288">
    <property type="entry name" value="GHMP_kinases_N"/>
    <property type="match status" value="1"/>
</dbReference>
<dbReference type="InterPro" id="IPR000705">
    <property type="entry name" value="Galactokinase"/>
</dbReference>
<evidence type="ECO:0000256" key="2">
    <source>
        <dbReference type="ARBA" id="ARBA00022679"/>
    </source>
</evidence>
<keyword evidence="5" id="KW-0067">ATP-binding</keyword>
<keyword evidence="2" id="KW-0808">Transferase</keyword>
<proteinExistence type="inferred from homology"/>
<evidence type="ECO:0000313" key="8">
    <source>
        <dbReference type="EMBL" id="HIU56788.1"/>
    </source>
</evidence>
<evidence type="ECO:0000256" key="1">
    <source>
        <dbReference type="ARBA" id="ARBA00006566"/>
    </source>
</evidence>
<dbReference type="Gene3D" id="3.30.230.10">
    <property type="match status" value="1"/>
</dbReference>
<evidence type="ECO:0000256" key="5">
    <source>
        <dbReference type="ARBA" id="ARBA00022840"/>
    </source>
</evidence>
<keyword evidence="3" id="KW-0547">Nucleotide-binding</keyword>
<dbReference type="InterPro" id="IPR006204">
    <property type="entry name" value="GHMP_kinase_N_dom"/>
</dbReference>
<sequence length="429" mass="46676">MIKTNELRASVENGALDEKLSYIYSCGNETKKYADRFLSVIDGYSEVYGAPEKLALFSAPGRTEIGGNHTDHQHGCVLAGSVNLDVIAAASYNGENVVRIKSKGYDMDVIDLEDLEIHSEQFDKAIALIRGVLRRFRDMGYELRGFNAYTESNVLKGSGLSSSAAFEVLVGTMVNSLCAGGAVDAVEIAKIGQYAENVYYDKPSGLLDQMASSVGAVVAVDFKSTEAPEISKVEFDLGKYGYSLCIIDSGADHADLTSEYASIPREMKEVAAFFGKEVLREVDKSEFMSSLKALREKLGNDRAVLRAYHFFNESERAVLETEAIRNGDFDEFLKLVKLSGHSSYMYLQNVYASSMPMQQAVSLTLALCGEILGEKGAYRVHGGGFAGTVQAFVPNDMLDDFKSKIEAVLGEGMCHVLSIRPVGGCVIAE</sequence>
<dbReference type="PANTHER" id="PTHR10457:SF7">
    <property type="entry name" value="GALACTOKINASE-RELATED"/>
    <property type="match status" value="1"/>
</dbReference>
<dbReference type="InterPro" id="IPR006203">
    <property type="entry name" value="GHMP_knse_ATP-bd_CS"/>
</dbReference>
<dbReference type="GO" id="GO:0006012">
    <property type="term" value="P:galactose metabolic process"/>
    <property type="evidence" value="ECO:0007669"/>
    <property type="project" value="InterPro"/>
</dbReference>
<accession>A0A9D1MAB4</accession>
<evidence type="ECO:0000259" key="6">
    <source>
        <dbReference type="Pfam" id="PF00288"/>
    </source>
</evidence>
<protein>
    <submittedName>
        <fullName evidence="8">Galactokinase</fullName>
    </submittedName>
</protein>
<dbReference type="PRINTS" id="PR00959">
    <property type="entry name" value="MEVGALKINASE"/>
</dbReference>
<feature type="domain" description="GHMP kinase N-terminal" evidence="6">
    <location>
        <begin position="128"/>
        <end position="215"/>
    </location>
</feature>